<feature type="region of interest" description="Disordered" evidence="1">
    <location>
        <begin position="9"/>
        <end position="28"/>
    </location>
</feature>
<reference evidence="2 3" key="1">
    <citation type="journal article" date="2016" name="Nat. Commun.">
        <title>Thousands of microbial genomes shed light on interconnected biogeochemical processes in an aquifer system.</title>
        <authorList>
            <person name="Anantharaman K."/>
            <person name="Brown C.T."/>
            <person name="Hug L.A."/>
            <person name="Sharon I."/>
            <person name="Castelle C.J."/>
            <person name="Probst A.J."/>
            <person name="Thomas B.C."/>
            <person name="Singh A."/>
            <person name="Wilkins M.J."/>
            <person name="Karaoz U."/>
            <person name="Brodie E.L."/>
            <person name="Williams K.H."/>
            <person name="Hubbard S.S."/>
            <person name="Banfield J.F."/>
        </authorList>
    </citation>
    <scope>NUCLEOTIDE SEQUENCE [LARGE SCALE GENOMIC DNA]</scope>
</reference>
<protein>
    <submittedName>
        <fullName evidence="2">Uncharacterized protein</fullName>
    </submittedName>
</protein>
<evidence type="ECO:0000256" key="1">
    <source>
        <dbReference type="SAM" id="MobiDB-lite"/>
    </source>
</evidence>
<evidence type="ECO:0000313" key="3">
    <source>
        <dbReference type="Proteomes" id="UP000178127"/>
    </source>
</evidence>
<comment type="caution">
    <text evidence="2">The sequence shown here is derived from an EMBL/GenBank/DDBJ whole genome shotgun (WGS) entry which is preliminary data.</text>
</comment>
<dbReference type="Proteomes" id="UP000178127">
    <property type="component" value="Unassembled WGS sequence"/>
</dbReference>
<accession>A0A1F4V8E9</accession>
<dbReference type="EMBL" id="MEVD01000014">
    <property type="protein sequence ID" value="OGC53447.1"/>
    <property type="molecule type" value="Genomic_DNA"/>
</dbReference>
<dbReference type="STRING" id="1802620.A3D91_00240"/>
<gene>
    <name evidence="2" type="ORF">A3D91_00240</name>
</gene>
<proteinExistence type="predicted"/>
<name>A0A1F4V8E9_UNCKA</name>
<sequence>MSLTAVLVITKKNNPDTPPPPPYVKKESKQRIIYNPESDLATIKEDCRERGGIFNSCGSYCEGDEICIQICAYTCEFK</sequence>
<organism evidence="2 3">
    <name type="scientific">candidate division WWE3 bacterium RIFCSPHIGHO2_02_FULL_38_14</name>
    <dbReference type="NCBI Taxonomy" id="1802620"/>
    <lineage>
        <taxon>Bacteria</taxon>
        <taxon>Katanobacteria</taxon>
    </lineage>
</organism>
<evidence type="ECO:0000313" key="2">
    <source>
        <dbReference type="EMBL" id="OGC53447.1"/>
    </source>
</evidence>
<dbReference type="AlphaFoldDB" id="A0A1F4V8E9"/>